<dbReference type="AlphaFoldDB" id="A0A645DHP7"/>
<proteinExistence type="predicted"/>
<dbReference type="Gene3D" id="3.40.50.11410">
    <property type="match status" value="1"/>
</dbReference>
<accession>A0A645DHP7</accession>
<evidence type="ECO:0000259" key="1">
    <source>
        <dbReference type="Pfam" id="PF18133"/>
    </source>
</evidence>
<dbReference type="EMBL" id="VSSQ01035973">
    <property type="protein sequence ID" value="MPM88343.1"/>
    <property type="molecule type" value="Genomic_DNA"/>
</dbReference>
<evidence type="ECO:0000313" key="2">
    <source>
        <dbReference type="EMBL" id="MPM88343.1"/>
    </source>
</evidence>
<dbReference type="Pfam" id="PF18133">
    <property type="entry name" value="HydF_tetramer"/>
    <property type="match status" value="1"/>
</dbReference>
<gene>
    <name evidence="2" type="ORF">SDC9_135445</name>
</gene>
<name>A0A645DHP7_9ZZZZ</name>
<sequence length="72" mass="7987">MTAEIATGLDFPKNLKEYALILHCGGCMFTRKQLMSRIIEAQEAGVPITNYGVAIAQLNGILERVTEMFAKR</sequence>
<protein>
    <recommendedName>
        <fullName evidence="1">Hydrogen maturase F tetramerization domain-containing protein</fullName>
    </recommendedName>
</protein>
<feature type="domain" description="Hydrogen maturase F tetramerization" evidence="1">
    <location>
        <begin position="3"/>
        <end position="67"/>
    </location>
</feature>
<comment type="caution">
    <text evidence="2">The sequence shown here is derived from an EMBL/GenBank/DDBJ whole genome shotgun (WGS) entry which is preliminary data.</text>
</comment>
<organism evidence="2">
    <name type="scientific">bioreactor metagenome</name>
    <dbReference type="NCBI Taxonomy" id="1076179"/>
    <lineage>
        <taxon>unclassified sequences</taxon>
        <taxon>metagenomes</taxon>
        <taxon>ecological metagenomes</taxon>
    </lineage>
</organism>
<dbReference type="InterPro" id="IPR040644">
    <property type="entry name" value="HydF_tetramer"/>
</dbReference>
<reference evidence="2" key="1">
    <citation type="submission" date="2019-08" db="EMBL/GenBank/DDBJ databases">
        <authorList>
            <person name="Kucharzyk K."/>
            <person name="Murdoch R.W."/>
            <person name="Higgins S."/>
            <person name="Loffler F."/>
        </authorList>
    </citation>
    <scope>NUCLEOTIDE SEQUENCE</scope>
</reference>